<evidence type="ECO:0000313" key="3">
    <source>
        <dbReference type="EMBL" id="MCV7629179.1"/>
    </source>
</evidence>
<dbReference type="InterPro" id="IPR029063">
    <property type="entry name" value="SAM-dependent_MTases_sf"/>
</dbReference>
<evidence type="ECO:0000313" key="4">
    <source>
        <dbReference type="Proteomes" id="UP001205867"/>
    </source>
</evidence>
<dbReference type="AlphaFoldDB" id="A0AAP3AHD0"/>
<dbReference type="InterPro" id="IPR050508">
    <property type="entry name" value="Methyltransf_Superfamily"/>
</dbReference>
<feature type="domain" description="Methyltransferase type 11" evidence="2">
    <location>
        <begin position="58"/>
        <end position="151"/>
    </location>
</feature>
<proteinExistence type="predicted"/>
<dbReference type="InterPro" id="IPR013216">
    <property type="entry name" value="Methyltransf_11"/>
</dbReference>
<feature type="region of interest" description="Disordered" evidence="1">
    <location>
        <begin position="1"/>
        <end position="24"/>
    </location>
</feature>
<comment type="caution">
    <text evidence="3">The sequence shown here is derived from an EMBL/GenBank/DDBJ whole genome shotgun (WGS) entry which is preliminary data.</text>
</comment>
<sequence>MTQSTPGGPATDLPDFRPSGNQGVDPALYEIENAAMDREGALWAALEEAAPWAGRTLLDLGAGTGFWLPRYADAAETIAVEPDVRLLGAARARPGGARVLYGSAEQIPLPEASIDVVHARFAYFFPHPRWDVRPGLDEVARVLRPGGALVVIDNDTERGQFAELLRASTNAAAQGQDTYAREWWAGIGAETREVMSSWTFDSRADLEAVLRLEFERGVADAWLAEHPAETSLSYGYLLHVWR</sequence>
<dbReference type="Pfam" id="PF08241">
    <property type="entry name" value="Methyltransf_11"/>
    <property type="match status" value="1"/>
</dbReference>
<dbReference type="EMBL" id="JALXKZ020000015">
    <property type="protein sequence ID" value="MCV7629179.1"/>
    <property type="molecule type" value="Genomic_DNA"/>
</dbReference>
<dbReference type="PANTHER" id="PTHR42912">
    <property type="entry name" value="METHYLTRANSFERASE"/>
    <property type="match status" value="1"/>
</dbReference>
<keyword evidence="3" id="KW-0808">Transferase</keyword>
<dbReference type="GO" id="GO:0008757">
    <property type="term" value="F:S-adenosylmethionine-dependent methyltransferase activity"/>
    <property type="evidence" value="ECO:0007669"/>
    <property type="project" value="InterPro"/>
</dbReference>
<dbReference type="Gene3D" id="3.40.50.150">
    <property type="entry name" value="Vaccinia Virus protein VP39"/>
    <property type="match status" value="1"/>
</dbReference>
<name>A0AAP3AHD0_MICLU</name>
<gene>
    <name evidence="3" type="ORF">M3A82_007470</name>
</gene>
<dbReference type="CDD" id="cd02440">
    <property type="entry name" value="AdoMet_MTases"/>
    <property type="match status" value="1"/>
</dbReference>
<accession>A0AAP3AHD0</accession>
<keyword evidence="3" id="KW-0489">Methyltransferase</keyword>
<reference evidence="3" key="1">
    <citation type="submission" date="2023-06" db="EMBL/GenBank/DDBJ databases">
        <title>lsaBGC provides a comprehensive framework for evolutionary analysis of biosynthetic gene clusters within focal taxa.</title>
        <authorList>
            <person name="Salamzade R."/>
            <person name="Sandstrom S."/>
            <person name="Kalan L.R."/>
        </authorList>
    </citation>
    <scope>NUCLEOTIDE SEQUENCE</scope>
    <source>
        <strain evidence="3">P3-SID899</strain>
    </source>
</reference>
<protein>
    <submittedName>
        <fullName evidence="3">Class I SAM-dependent methyltransferase</fullName>
    </submittedName>
</protein>
<organism evidence="3 4">
    <name type="scientific">Micrococcus luteus</name>
    <name type="common">Micrococcus lysodeikticus</name>
    <dbReference type="NCBI Taxonomy" id="1270"/>
    <lineage>
        <taxon>Bacteria</taxon>
        <taxon>Bacillati</taxon>
        <taxon>Actinomycetota</taxon>
        <taxon>Actinomycetes</taxon>
        <taxon>Micrococcales</taxon>
        <taxon>Micrococcaceae</taxon>
        <taxon>Micrococcus</taxon>
    </lineage>
</organism>
<dbReference type="Proteomes" id="UP001205867">
    <property type="component" value="Unassembled WGS sequence"/>
</dbReference>
<evidence type="ECO:0000256" key="1">
    <source>
        <dbReference type="SAM" id="MobiDB-lite"/>
    </source>
</evidence>
<dbReference type="PANTHER" id="PTHR42912:SF93">
    <property type="entry name" value="N6-ADENOSINE-METHYLTRANSFERASE TMT1A"/>
    <property type="match status" value="1"/>
</dbReference>
<dbReference type="GO" id="GO:0032259">
    <property type="term" value="P:methylation"/>
    <property type="evidence" value="ECO:0007669"/>
    <property type="project" value="UniProtKB-KW"/>
</dbReference>
<evidence type="ECO:0000259" key="2">
    <source>
        <dbReference type="Pfam" id="PF08241"/>
    </source>
</evidence>
<dbReference type="SUPFAM" id="SSF53335">
    <property type="entry name" value="S-adenosyl-L-methionine-dependent methyltransferases"/>
    <property type="match status" value="1"/>
</dbReference>